<dbReference type="NCBIfam" id="TIGR01552">
    <property type="entry name" value="phd_fam"/>
    <property type="match status" value="1"/>
</dbReference>
<dbReference type="Gene3D" id="3.40.1620.10">
    <property type="entry name" value="YefM-like domain"/>
    <property type="match status" value="1"/>
</dbReference>
<keyword evidence="4" id="KW-1185">Reference proteome</keyword>
<evidence type="ECO:0000313" key="4">
    <source>
        <dbReference type="Proteomes" id="UP000606115"/>
    </source>
</evidence>
<dbReference type="RefSeq" id="WP_096254649.1">
    <property type="nucleotide sequence ID" value="NZ_BMKX01000014.1"/>
</dbReference>
<feature type="compositionally biased region" description="Low complexity" evidence="2">
    <location>
        <begin position="57"/>
        <end position="76"/>
    </location>
</feature>
<feature type="region of interest" description="Disordered" evidence="2">
    <location>
        <begin position="57"/>
        <end position="83"/>
    </location>
</feature>
<comment type="caution">
    <text evidence="3">The sequence shown here is derived from an EMBL/GenBank/DDBJ whole genome shotgun (WGS) entry which is preliminary data.</text>
</comment>
<protein>
    <recommendedName>
        <fullName evidence="5">Antitoxin</fullName>
    </recommendedName>
</protein>
<evidence type="ECO:0000256" key="1">
    <source>
        <dbReference type="ARBA" id="ARBA00009981"/>
    </source>
</evidence>
<dbReference type="GeneID" id="303305944"/>
<name>A0ABQ2DWR6_9MICC</name>
<dbReference type="SUPFAM" id="SSF143120">
    <property type="entry name" value="YefM-like"/>
    <property type="match status" value="1"/>
</dbReference>
<gene>
    <name evidence="3" type="ORF">GCM10007173_36180</name>
</gene>
<dbReference type="Proteomes" id="UP000606115">
    <property type="component" value="Unassembled WGS sequence"/>
</dbReference>
<comment type="similarity">
    <text evidence="1">Belongs to the phD/YefM antitoxin family.</text>
</comment>
<evidence type="ECO:0000313" key="3">
    <source>
        <dbReference type="EMBL" id="GGJ73977.1"/>
    </source>
</evidence>
<evidence type="ECO:0000256" key="2">
    <source>
        <dbReference type="SAM" id="MobiDB-lite"/>
    </source>
</evidence>
<sequence>MLNFSYEDALKNFSSLVDNVVTEHAVVSVSRSPKESVVMLSKDDYDSIRQSSVPASAHASWSSSPAPSASLVPHSHNSLDDWF</sequence>
<evidence type="ECO:0008006" key="5">
    <source>
        <dbReference type="Google" id="ProtNLM"/>
    </source>
</evidence>
<dbReference type="EMBL" id="BMKX01000014">
    <property type="protein sequence ID" value="GGJ73977.1"/>
    <property type="molecule type" value="Genomic_DNA"/>
</dbReference>
<accession>A0ABQ2DWR6</accession>
<proteinExistence type="inferred from homology"/>
<organism evidence="3 4">
    <name type="scientific">Glutamicibacter ardleyensis</name>
    <dbReference type="NCBI Taxonomy" id="225894"/>
    <lineage>
        <taxon>Bacteria</taxon>
        <taxon>Bacillati</taxon>
        <taxon>Actinomycetota</taxon>
        <taxon>Actinomycetes</taxon>
        <taxon>Micrococcales</taxon>
        <taxon>Micrococcaceae</taxon>
        <taxon>Glutamicibacter</taxon>
    </lineage>
</organism>
<reference evidence="4" key="1">
    <citation type="journal article" date="2019" name="Int. J. Syst. Evol. Microbiol.">
        <title>The Global Catalogue of Microorganisms (GCM) 10K type strain sequencing project: providing services to taxonomists for standard genome sequencing and annotation.</title>
        <authorList>
            <consortium name="The Broad Institute Genomics Platform"/>
            <consortium name="The Broad Institute Genome Sequencing Center for Infectious Disease"/>
            <person name="Wu L."/>
            <person name="Ma J."/>
        </authorList>
    </citation>
    <scope>NUCLEOTIDE SEQUENCE [LARGE SCALE GENOMIC DNA]</scope>
    <source>
        <strain evidence="4">CGMCC 1.3685</strain>
    </source>
</reference>
<dbReference type="InterPro" id="IPR036165">
    <property type="entry name" value="YefM-like_sf"/>
</dbReference>